<keyword evidence="4 6" id="KW-0720">Serine protease</keyword>
<feature type="active site" description="Charge relay system" evidence="5 6">
    <location>
        <position position="615"/>
    </location>
</feature>
<dbReference type="eggNOG" id="COG1404">
    <property type="taxonomic scope" value="Bacteria"/>
</dbReference>
<evidence type="ECO:0000256" key="4">
    <source>
        <dbReference type="ARBA" id="ARBA00022825"/>
    </source>
</evidence>
<evidence type="ECO:0000256" key="3">
    <source>
        <dbReference type="ARBA" id="ARBA00022801"/>
    </source>
</evidence>
<feature type="domain" description="SLH" evidence="10">
    <location>
        <begin position="1171"/>
        <end position="1231"/>
    </location>
</feature>
<dbReference type="PANTHER" id="PTHR43806">
    <property type="entry name" value="PEPTIDASE S8"/>
    <property type="match status" value="1"/>
</dbReference>
<evidence type="ECO:0000256" key="2">
    <source>
        <dbReference type="ARBA" id="ARBA00022670"/>
    </source>
</evidence>
<dbReference type="STRING" id="223184.AS25_02165"/>
<evidence type="ECO:0000256" key="8">
    <source>
        <dbReference type="SAM" id="MobiDB-lite"/>
    </source>
</evidence>
<reference evidence="11 12" key="1">
    <citation type="submission" date="2014-09" db="EMBL/GenBank/DDBJ databases">
        <title>High-quality draft genome sequence of Kocuria marina SO9-6, an actinobacterium isolated from a copper mine.</title>
        <authorList>
            <person name="Castro D.B."/>
            <person name="Pereira L.B."/>
            <person name="Silva M.V."/>
            <person name="Silva B.P."/>
            <person name="Zanardi B.R."/>
            <person name="Carlos C."/>
            <person name="Belgini D.R."/>
            <person name="Limache E.G."/>
            <person name="Lacerda G.V."/>
            <person name="Nery M.B."/>
            <person name="Gomes M.B."/>
            <person name="Souza S."/>
            <person name="Silva T.M."/>
            <person name="Rodrigues V.D."/>
            <person name="Paulino L.C."/>
            <person name="Vicentini R."/>
            <person name="Ferraz L.F."/>
            <person name="Ottoboni L.M."/>
        </authorList>
    </citation>
    <scope>NUCLEOTIDE SEQUENCE [LARGE SCALE GENOMIC DNA]</scope>
    <source>
        <strain evidence="11 12">SO9-6</strain>
    </source>
</reference>
<dbReference type="GO" id="GO:0006508">
    <property type="term" value="P:proteolysis"/>
    <property type="evidence" value="ECO:0007669"/>
    <property type="project" value="UniProtKB-KW"/>
</dbReference>
<dbReference type="EMBL" id="JROM01000011">
    <property type="protein sequence ID" value="KHE75236.1"/>
    <property type="molecule type" value="Genomic_DNA"/>
</dbReference>
<feature type="domain" description="SLH" evidence="10">
    <location>
        <begin position="1233"/>
        <end position="1286"/>
    </location>
</feature>
<dbReference type="PROSITE" id="PS00136">
    <property type="entry name" value="SUBTILASE_ASP"/>
    <property type="match status" value="1"/>
</dbReference>
<dbReference type="CDD" id="cd07474">
    <property type="entry name" value="Peptidases_S8_subtilisin_Vpr-like"/>
    <property type="match status" value="1"/>
</dbReference>
<organism evidence="11 12">
    <name type="scientific">Kocuria marina</name>
    <dbReference type="NCBI Taxonomy" id="223184"/>
    <lineage>
        <taxon>Bacteria</taxon>
        <taxon>Bacillati</taxon>
        <taxon>Actinomycetota</taxon>
        <taxon>Actinomycetes</taxon>
        <taxon>Micrococcales</taxon>
        <taxon>Micrococcaceae</taxon>
        <taxon>Kocuria</taxon>
    </lineage>
</organism>
<feature type="region of interest" description="Disordered" evidence="8">
    <location>
        <begin position="413"/>
        <end position="432"/>
    </location>
</feature>
<evidence type="ECO:0000313" key="11">
    <source>
        <dbReference type="EMBL" id="KHE75236.1"/>
    </source>
</evidence>
<feature type="active site" description="Charge relay system" evidence="5 6">
    <location>
        <position position="194"/>
    </location>
</feature>
<feature type="signal peptide" evidence="9">
    <location>
        <begin position="1"/>
        <end position="35"/>
    </location>
</feature>
<accession>A0A0B0DB54</accession>
<dbReference type="InterPro" id="IPR050131">
    <property type="entry name" value="Peptidase_S8_subtilisin-like"/>
</dbReference>
<feature type="compositionally biased region" description="Polar residues" evidence="8">
    <location>
        <begin position="572"/>
        <end position="582"/>
    </location>
</feature>
<feature type="active site" description="Charge relay system" evidence="5 6">
    <location>
        <position position="269"/>
    </location>
</feature>
<dbReference type="InterPro" id="IPR023828">
    <property type="entry name" value="Peptidase_S8_Ser-AS"/>
</dbReference>
<comment type="similarity">
    <text evidence="1 6 7">Belongs to the peptidase S8 family.</text>
</comment>
<dbReference type="InterPro" id="IPR023827">
    <property type="entry name" value="Peptidase_S8_Asp-AS"/>
</dbReference>
<dbReference type="Pfam" id="PF00082">
    <property type="entry name" value="Peptidase_S8"/>
    <property type="match status" value="1"/>
</dbReference>
<keyword evidence="3 6" id="KW-0378">Hydrolase</keyword>
<evidence type="ECO:0000256" key="1">
    <source>
        <dbReference type="ARBA" id="ARBA00011073"/>
    </source>
</evidence>
<dbReference type="Proteomes" id="UP000030664">
    <property type="component" value="Unassembled WGS sequence"/>
</dbReference>
<dbReference type="SUPFAM" id="SSF52743">
    <property type="entry name" value="Subtilisin-like"/>
    <property type="match status" value="1"/>
</dbReference>
<feature type="region of interest" description="Disordered" evidence="8">
    <location>
        <begin position="563"/>
        <end position="590"/>
    </location>
</feature>
<evidence type="ECO:0000256" key="5">
    <source>
        <dbReference type="PIRSR" id="PIRSR615500-1"/>
    </source>
</evidence>
<dbReference type="InterPro" id="IPR000209">
    <property type="entry name" value="Peptidase_S8/S53_dom"/>
</dbReference>
<sequence length="1286" mass="135321">MNHETRAGRGRAAKTCLTTALGLALALGTALPASAVDITPAPKTDDHNTQNPDRLIGSDLKDAEGQVAVFVQLQGPSAFEATQPEGVRSGSQDPVQAAARVQAIRQSVESMGSTLASASGSDLLYTTSNALRGVALKGDAAQLRELSKRSDVVKISKIVPAYRNNAGSVLDTNTLNAWTQTGQTGKGVKVAIIDSGIDYTHADFGGPGTVDAYKKAKASNDLPGKDSGLYDSKKFLGGYDLAGDAYDAQIPTSVPKPDNNPLDCEAGGHGTHVAGTTAGYGVGADGKTYKGDFTKLTQEQVGKMRIGPGTAPEAQLIGLRVFGCEGSTNLVLDALDRSLDPNMDGDFSDKADIINMSLGSDFGPADDPQNDLIDALSRQGILSVIAAGNAGDVHEISGSPGSARSALTVANSQGSTAAQDKAEGLSPDSAKGELTGSYSGSFNYSDAKPEQLQGDVVVGPQDNRFGCAPFSQNFGGKWVMLDWEDKSGFPCGSKVRFDNVQAAGGKGVVLESDYSVDPTSIAGNAGIPGLLMSKESVAKIKPAAQAGGARVKLAPEWIGAARAETGQKDQVNDSTSRGQHGSNGVIKPDVAAPGTNIGSAGVAAGNGVSVKTGTSMATPHVAGIAALVQQKHQNYNPQKIKAAIMNSAVHDVHAANGATSAVDRVGSGRVDALRAVNQDVLVYDKANPALISSTFGVTEIKNGKEIFSRELVVDNTGGAAHTYKVRFDASTDVPGVSFSTPGSVSVAKGGKATVKVTATVDRAQLAKTHDPSEAVTQLGFARQFLASESGRLVLTENGQDLRVPMSIAPKPAADMRVDNATLDRWDKNGTSAVALAGTGLDQGGWKSALGAFELGAKSGRLDPTKLAGGNSQFADLQYVGASSNLPQLKAEKKDASKDGMINFGVSSWGNASTIKPDVSTEIAIDTTGNGRPDYIAALGRTDGLDYPVVNLYGYVNGELKVIDSQPLNGSWGDVDTNTFDTNAMVMPVSAAKLGIDPAKTDTKLTYQVTTFSGSIDGPVDRTGVIEYNPVTPKISFRGEQVNTSLFTDLPGKKLTAHRGSESAKGEALFLHLHNATGDLSGIRAGQDGAKAEVKTFQSAAKAPETQNPMFKDVPKNHVFYSEISWLANKGITRGWPDGTFRPTQAVNRDQMAAFLYRMAGSPQYTPPTKSPFKDVPTSHVFYKEIAWMSEQGITKGWPDGTFRPYQQINRDQMAAFFYRMAGSPAYTAPKASPFKDVPTNHVFYKEIAWMNGQNIARGWSDGTFRPYEPVRRDQMAAFLFRYDQQK</sequence>
<dbReference type="Gene3D" id="3.40.50.200">
    <property type="entry name" value="Peptidase S8/S53 domain"/>
    <property type="match status" value="2"/>
</dbReference>
<dbReference type="InterPro" id="IPR036852">
    <property type="entry name" value="Peptidase_S8/S53_dom_sf"/>
</dbReference>
<dbReference type="PROSITE" id="PS51892">
    <property type="entry name" value="SUBTILASE"/>
    <property type="match status" value="1"/>
</dbReference>
<evidence type="ECO:0000256" key="9">
    <source>
        <dbReference type="SAM" id="SignalP"/>
    </source>
</evidence>
<keyword evidence="9" id="KW-0732">Signal</keyword>
<dbReference type="Pfam" id="PF00395">
    <property type="entry name" value="SLH"/>
    <property type="match status" value="3"/>
</dbReference>
<dbReference type="PROSITE" id="PS51272">
    <property type="entry name" value="SLH"/>
    <property type="match status" value="3"/>
</dbReference>
<feature type="chain" id="PRO_5002053321" evidence="9">
    <location>
        <begin position="36"/>
        <end position="1286"/>
    </location>
</feature>
<protein>
    <submittedName>
        <fullName evidence="11">Subtilisin</fullName>
    </submittedName>
</protein>
<comment type="caution">
    <text evidence="11">The sequence shown here is derived from an EMBL/GenBank/DDBJ whole genome shotgun (WGS) entry which is preliminary data.</text>
</comment>
<evidence type="ECO:0000256" key="6">
    <source>
        <dbReference type="PROSITE-ProRule" id="PRU01240"/>
    </source>
</evidence>
<keyword evidence="2 6" id="KW-0645">Protease</keyword>
<dbReference type="InterPro" id="IPR015500">
    <property type="entry name" value="Peptidase_S8_subtilisin-rel"/>
</dbReference>
<evidence type="ECO:0000259" key="10">
    <source>
        <dbReference type="PROSITE" id="PS51272"/>
    </source>
</evidence>
<dbReference type="InterPro" id="IPR034213">
    <property type="entry name" value="S8_Vpr-like"/>
</dbReference>
<evidence type="ECO:0000313" key="12">
    <source>
        <dbReference type="Proteomes" id="UP000030664"/>
    </source>
</evidence>
<dbReference type="InterPro" id="IPR001119">
    <property type="entry name" value="SLH_dom"/>
</dbReference>
<dbReference type="GO" id="GO:0004252">
    <property type="term" value="F:serine-type endopeptidase activity"/>
    <property type="evidence" value="ECO:0007669"/>
    <property type="project" value="UniProtKB-UniRule"/>
</dbReference>
<gene>
    <name evidence="11" type="ORF">AS25_02165</name>
</gene>
<dbReference type="PRINTS" id="PR00723">
    <property type="entry name" value="SUBTILISIN"/>
</dbReference>
<proteinExistence type="inferred from homology"/>
<dbReference type="PANTHER" id="PTHR43806:SF11">
    <property type="entry name" value="CEREVISIN-RELATED"/>
    <property type="match status" value="1"/>
</dbReference>
<dbReference type="PROSITE" id="PS00138">
    <property type="entry name" value="SUBTILASE_SER"/>
    <property type="match status" value="1"/>
</dbReference>
<evidence type="ECO:0000256" key="7">
    <source>
        <dbReference type="RuleBase" id="RU003355"/>
    </source>
</evidence>
<feature type="domain" description="SLH" evidence="10">
    <location>
        <begin position="1106"/>
        <end position="1169"/>
    </location>
</feature>
<dbReference type="RefSeq" id="WP_035960863.1">
    <property type="nucleotide sequence ID" value="NZ_JROM01000011.1"/>
</dbReference>
<name>A0A0B0DB54_9MICC</name>